<sequence>MAASPDQLTQDIATTRQRMGGTLDQVQHRVDPREAWQRRQPAVRSKVTELKDTVMGTADDMSGRVGDGAAGAADRLAHGTQGNPLAAGLVAFGAGLLAGSVIPSSRAERRAVADLQGRAQEPVTQALSESGEEIRSRVGEEAHQAVDHTKEAASDATQQVTDTATASAERVRDEASHAAQDVRRDIEGS</sequence>
<feature type="compositionally biased region" description="Basic and acidic residues" evidence="1">
    <location>
        <begin position="169"/>
        <end position="189"/>
    </location>
</feature>
<dbReference type="RefSeq" id="WP_153759187.1">
    <property type="nucleotide sequence ID" value="NZ_CP045851.1"/>
</dbReference>
<accession>A0A5Q2RDW9</accession>
<feature type="compositionally biased region" description="Basic and acidic residues" evidence="1">
    <location>
        <begin position="132"/>
        <end position="153"/>
    </location>
</feature>
<name>A0A5Q2RDW9_9ACTN</name>
<dbReference type="AlphaFoldDB" id="A0A5Q2RDW9"/>
<feature type="region of interest" description="Disordered" evidence="1">
    <location>
        <begin position="116"/>
        <end position="189"/>
    </location>
</feature>
<feature type="compositionally biased region" description="Polar residues" evidence="1">
    <location>
        <begin position="1"/>
        <end position="17"/>
    </location>
</feature>
<protein>
    <submittedName>
        <fullName evidence="2">DUF3618 domain-containing protein</fullName>
    </submittedName>
</protein>
<gene>
    <name evidence="2" type="ORF">GH723_08150</name>
</gene>
<dbReference type="InterPro" id="IPR022062">
    <property type="entry name" value="DUF3618"/>
</dbReference>
<dbReference type="Pfam" id="PF12277">
    <property type="entry name" value="DUF3618"/>
    <property type="match status" value="1"/>
</dbReference>
<feature type="compositionally biased region" description="Low complexity" evidence="1">
    <location>
        <begin position="154"/>
        <end position="168"/>
    </location>
</feature>
<proteinExistence type="predicted"/>
<dbReference type="KEGG" id="atq:GH723_08150"/>
<evidence type="ECO:0000313" key="2">
    <source>
        <dbReference type="EMBL" id="QGG95079.1"/>
    </source>
</evidence>
<feature type="region of interest" description="Disordered" evidence="1">
    <location>
        <begin position="1"/>
        <end position="66"/>
    </location>
</feature>
<keyword evidence="3" id="KW-1185">Reference proteome</keyword>
<dbReference type="EMBL" id="CP045851">
    <property type="protein sequence ID" value="QGG95079.1"/>
    <property type="molecule type" value="Genomic_DNA"/>
</dbReference>
<dbReference type="Proteomes" id="UP000334019">
    <property type="component" value="Chromosome"/>
</dbReference>
<evidence type="ECO:0000313" key="3">
    <source>
        <dbReference type="Proteomes" id="UP000334019"/>
    </source>
</evidence>
<organism evidence="2 3">
    <name type="scientific">Actinomarinicola tropica</name>
    <dbReference type="NCBI Taxonomy" id="2789776"/>
    <lineage>
        <taxon>Bacteria</taxon>
        <taxon>Bacillati</taxon>
        <taxon>Actinomycetota</taxon>
        <taxon>Acidimicrobiia</taxon>
        <taxon>Acidimicrobiales</taxon>
        <taxon>Iamiaceae</taxon>
        <taxon>Actinomarinicola</taxon>
    </lineage>
</organism>
<reference evidence="2 3" key="1">
    <citation type="submission" date="2019-11" db="EMBL/GenBank/DDBJ databases">
        <authorList>
            <person name="He Y."/>
        </authorList>
    </citation>
    <scope>NUCLEOTIDE SEQUENCE [LARGE SCALE GENOMIC DNA]</scope>
    <source>
        <strain evidence="2 3">SCSIO 58843</strain>
    </source>
</reference>
<evidence type="ECO:0000256" key="1">
    <source>
        <dbReference type="SAM" id="MobiDB-lite"/>
    </source>
</evidence>
<feature type="compositionally biased region" description="Basic and acidic residues" evidence="1">
    <location>
        <begin position="26"/>
        <end position="37"/>
    </location>
</feature>